<feature type="transmembrane region" description="Helical" evidence="1">
    <location>
        <begin position="247"/>
        <end position="272"/>
    </location>
</feature>
<sequence length="305" mass="36146">MASTCVLVTVTVLYWAAFLVGFFVFIPLLLARNEYDIVLHHPEGHESPGCMLFVTVAGNSYEQKGSNRNICHTAVFLPLAVIGISALLGSYFTYKSWKVVTSLNKDISYKTSVWPFLLLNILVTIVLGVCAAVTSAGFVETCTQIRRHLMGEELSIYEYDQDRWKTYTYDHERWDNTDPAWNRNREEWEERERLENRRQWDLQRHRVKQQRNPYEYQPSERVGYRIQDLNCFDHVRYTANRQLDLTALIYISVFMYWCEFLLWLVLVVLQVVRLRLRARQKRHLREKELSQFTPLEETVVRESFL</sequence>
<gene>
    <name evidence="2" type="ORF">DSTB1V02_LOCUS6361</name>
</gene>
<keyword evidence="1" id="KW-0812">Transmembrane</keyword>
<evidence type="ECO:0008006" key="4">
    <source>
        <dbReference type="Google" id="ProtNLM"/>
    </source>
</evidence>
<organism evidence="2">
    <name type="scientific">Darwinula stevensoni</name>
    <dbReference type="NCBI Taxonomy" id="69355"/>
    <lineage>
        <taxon>Eukaryota</taxon>
        <taxon>Metazoa</taxon>
        <taxon>Ecdysozoa</taxon>
        <taxon>Arthropoda</taxon>
        <taxon>Crustacea</taxon>
        <taxon>Oligostraca</taxon>
        <taxon>Ostracoda</taxon>
        <taxon>Podocopa</taxon>
        <taxon>Podocopida</taxon>
        <taxon>Darwinulocopina</taxon>
        <taxon>Darwinuloidea</taxon>
        <taxon>Darwinulidae</taxon>
        <taxon>Darwinula</taxon>
    </lineage>
</organism>
<evidence type="ECO:0000313" key="2">
    <source>
        <dbReference type="EMBL" id="CAD7246512.1"/>
    </source>
</evidence>
<feature type="transmembrane region" description="Helical" evidence="1">
    <location>
        <begin position="114"/>
        <end position="139"/>
    </location>
</feature>
<dbReference type="Proteomes" id="UP000677054">
    <property type="component" value="Unassembled WGS sequence"/>
</dbReference>
<keyword evidence="3" id="KW-1185">Reference proteome</keyword>
<feature type="transmembrane region" description="Helical" evidence="1">
    <location>
        <begin position="12"/>
        <end position="31"/>
    </location>
</feature>
<keyword evidence="1" id="KW-1133">Transmembrane helix</keyword>
<evidence type="ECO:0000256" key="1">
    <source>
        <dbReference type="SAM" id="Phobius"/>
    </source>
</evidence>
<proteinExistence type="predicted"/>
<name>A0A7R9A714_9CRUS</name>
<keyword evidence="1" id="KW-0472">Membrane</keyword>
<accession>A0A7R9A714</accession>
<dbReference type="EMBL" id="LR900673">
    <property type="protein sequence ID" value="CAD7246512.1"/>
    <property type="molecule type" value="Genomic_DNA"/>
</dbReference>
<protein>
    <recommendedName>
        <fullName evidence="4">Transmembrane protein</fullName>
    </recommendedName>
</protein>
<feature type="transmembrane region" description="Helical" evidence="1">
    <location>
        <begin position="74"/>
        <end position="94"/>
    </location>
</feature>
<dbReference type="EMBL" id="CAJPEV010001156">
    <property type="protein sequence ID" value="CAG0891062.1"/>
    <property type="molecule type" value="Genomic_DNA"/>
</dbReference>
<reference evidence="2" key="1">
    <citation type="submission" date="2020-11" db="EMBL/GenBank/DDBJ databases">
        <authorList>
            <person name="Tran Van P."/>
        </authorList>
    </citation>
    <scope>NUCLEOTIDE SEQUENCE</scope>
</reference>
<dbReference type="AlphaFoldDB" id="A0A7R9A714"/>
<evidence type="ECO:0000313" key="3">
    <source>
        <dbReference type="Proteomes" id="UP000677054"/>
    </source>
</evidence>